<dbReference type="AlphaFoldDB" id="A0A6H5GL14"/>
<organism evidence="1 2">
    <name type="scientific">Nesidiocoris tenuis</name>
    <dbReference type="NCBI Taxonomy" id="355587"/>
    <lineage>
        <taxon>Eukaryota</taxon>
        <taxon>Metazoa</taxon>
        <taxon>Ecdysozoa</taxon>
        <taxon>Arthropoda</taxon>
        <taxon>Hexapoda</taxon>
        <taxon>Insecta</taxon>
        <taxon>Pterygota</taxon>
        <taxon>Neoptera</taxon>
        <taxon>Paraneoptera</taxon>
        <taxon>Hemiptera</taxon>
        <taxon>Heteroptera</taxon>
        <taxon>Panheteroptera</taxon>
        <taxon>Cimicomorpha</taxon>
        <taxon>Miridae</taxon>
        <taxon>Dicyphina</taxon>
        <taxon>Nesidiocoris</taxon>
    </lineage>
</organism>
<keyword evidence="2" id="KW-1185">Reference proteome</keyword>
<name>A0A6H5GL14_9HEMI</name>
<dbReference type="EMBL" id="CADCXU010012823">
    <property type="protein sequence ID" value="CAB0002681.1"/>
    <property type="molecule type" value="Genomic_DNA"/>
</dbReference>
<accession>A0A6H5GL14</accession>
<feature type="non-terminal residue" evidence="1">
    <location>
        <position position="1"/>
    </location>
</feature>
<reference evidence="1 2" key="1">
    <citation type="submission" date="2020-02" db="EMBL/GenBank/DDBJ databases">
        <authorList>
            <person name="Ferguson B K."/>
        </authorList>
    </citation>
    <scope>NUCLEOTIDE SEQUENCE [LARGE SCALE GENOMIC DNA]</scope>
</reference>
<dbReference type="Proteomes" id="UP000479000">
    <property type="component" value="Unassembled WGS sequence"/>
</dbReference>
<gene>
    <name evidence="1" type="ORF">NTEN_LOCUS8468</name>
</gene>
<evidence type="ECO:0000313" key="2">
    <source>
        <dbReference type="Proteomes" id="UP000479000"/>
    </source>
</evidence>
<sequence length="96" mass="10289">NLSVKRIGLSVTQLEPELFAVEVLVSFFYGTDWCRKFLGTPRSGGFLLKIIFGNGFSRTGSLRRPSRQVLGGPAEFRASLLPAVGLGRSSGGEGSL</sequence>
<proteinExistence type="predicted"/>
<protein>
    <submittedName>
        <fullName evidence="1">Uncharacterized protein</fullName>
    </submittedName>
</protein>
<evidence type="ECO:0000313" key="1">
    <source>
        <dbReference type="EMBL" id="CAB0002681.1"/>
    </source>
</evidence>